<keyword evidence="2" id="KW-1185">Reference proteome</keyword>
<gene>
    <name evidence="1" type="ordered locus">SYNW1428</name>
</gene>
<evidence type="ECO:0000313" key="1">
    <source>
        <dbReference type="EMBL" id="CAE07943.1"/>
    </source>
</evidence>
<dbReference type="EMBL" id="BX569693">
    <property type="protein sequence ID" value="CAE07943.1"/>
    <property type="molecule type" value="Genomic_DNA"/>
</dbReference>
<organism evidence="1 2">
    <name type="scientific">Parasynechococcus marenigrum (strain WH8102)</name>
    <dbReference type="NCBI Taxonomy" id="84588"/>
    <lineage>
        <taxon>Bacteria</taxon>
        <taxon>Bacillati</taxon>
        <taxon>Cyanobacteriota</taxon>
        <taxon>Cyanophyceae</taxon>
        <taxon>Synechococcales</taxon>
        <taxon>Prochlorococcaceae</taxon>
        <taxon>Parasynechococcus</taxon>
        <taxon>Parasynechococcus marenigrum</taxon>
    </lineage>
</organism>
<protein>
    <recommendedName>
        <fullName evidence="3">Sugar phosphate isomerase/epimerase</fullName>
    </recommendedName>
</protein>
<evidence type="ECO:0008006" key="3">
    <source>
        <dbReference type="Google" id="ProtNLM"/>
    </source>
</evidence>
<sequence length="308" mass="34549">MMPRRNESCSARPFTSVYSRTCSPTSTDVVLLLQSLWGWNGSFESASSRASTHGFDGLECNVVHSCLERIDATDVRQLLGKRRQALILEITTGGGYTPDLAHGPEQHLEQLEALLSRALAMEPLKINLIIGSDSWSEDVQHRFFKAVLDRIDTVPCAVMLETHRSRSLANPWQMPVWLERHPRMRLTADLSHWCCVAERLMTPDLLPVQAMAGRVDHIHARVGHAQGPSVSHPFAPEWTEALEAHRSCWQFFLESFDQEKAPATITPEFGPDGYMPLQPFSAEPVADVASLNTQMASWLRTALHNSMR</sequence>
<dbReference type="InterPro" id="IPR036237">
    <property type="entry name" value="Xyl_isomerase-like_sf"/>
</dbReference>
<dbReference type="KEGG" id="syw:SYNW1428"/>
<dbReference type="Proteomes" id="UP000001422">
    <property type="component" value="Chromosome"/>
</dbReference>
<accession>Q7U6B1</accession>
<dbReference type="STRING" id="84588.SYNW1428"/>
<reference evidence="1 2" key="1">
    <citation type="journal article" date="2003" name="Nature">
        <title>The genome of a motile marine Synechococcus.</title>
        <authorList>
            <person name="Palenik B."/>
            <person name="Brahamsha B."/>
            <person name="Larimer F."/>
            <person name="Land M."/>
            <person name="Hauser L."/>
            <person name="Chain P."/>
            <person name="Lamerdin J."/>
            <person name="Regala W."/>
            <person name="Allen E.A."/>
            <person name="McCarren J."/>
            <person name="Paulsen I."/>
            <person name="Dufresne A."/>
            <person name="Partensky F."/>
            <person name="Webb E."/>
            <person name="Waterbury J."/>
        </authorList>
    </citation>
    <scope>NUCLEOTIDE SEQUENCE [LARGE SCALE GENOMIC DNA]</scope>
    <source>
        <strain evidence="1 2">WH8102</strain>
    </source>
</reference>
<dbReference type="Gene3D" id="3.20.20.150">
    <property type="entry name" value="Divalent-metal-dependent TIM barrel enzymes"/>
    <property type="match status" value="1"/>
</dbReference>
<dbReference type="SUPFAM" id="SSF51658">
    <property type="entry name" value="Xylose isomerase-like"/>
    <property type="match status" value="1"/>
</dbReference>
<name>Q7U6B1_PARMW</name>
<dbReference type="eggNOG" id="COG1082">
    <property type="taxonomic scope" value="Bacteria"/>
</dbReference>
<dbReference type="HOGENOM" id="CLU_073994_0_0_3"/>
<dbReference type="AlphaFoldDB" id="Q7U6B1"/>
<proteinExistence type="predicted"/>
<evidence type="ECO:0000313" key="2">
    <source>
        <dbReference type="Proteomes" id="UP000001422"/>
    </source>
</evidence>